<reference evidence="2" key="1">
    <citation type="submission" date="2022-07" db="EMBL/GenBank/DDBJ databases">
        <title>Genome Sequence of Leucocoprinus birnbaumii.</title>
        <authorList>
            <person name="Buettner E."/>
        </authorList>
    </citation>
    <scope>NUCLEOTIDE SEQUENCE</scope>
    <source>
        <strain evidence="2">VT141</strain>
    </source>
</reference>
<name>A0AAD5YQA1_9AGAR</name>
<feature type="compositionally biased region" description="Low complexity" evidence="1">
    <location>
        <begin position="146"/>
        <end position="167"/>
    </location>
</feature>
<proteinExistence type="predicted"/>
<protein>
    <submittedName>
        <fullName evidence="2">Uncharacterized protein</fullName>
    </submittedName>
</protein>
<evidence type="ECO:0000313" key="2">
    <source>
        <dbReference type="EMBL" id="KAJ3555813.1"/>
    </source>
</evidence>
<dbReference type="Proteomes" id="UP001213000">
    <property type="component" value="Unassembled WGS sequence"/>
</dbReference>
<dbReference type="InterPro" id="IPR032710">
    <property type="entry name" value="NTF2-like_dom_sf"/>
</dbReference>
<dbReference type="Gene3D" id="3.10.450.50">
    <property type="match status" value="1"/>
</dbReference>
<sequence length="229" mass="24774">MDSHLLLATTDSFFKAFSANQPPLKLLSFFSTTHPVSIQHAPRTCPNPHTSRLHGLNAIRSYFDLLATHFERTSITQHSQNVLGARERTVTTSASVTWRWKKSGRSWNEDFTCTLEFDEHSKICNFVVVTESSPSTCVMRAIDTESSSPSSPSSASPTTAPAPTTARRSSGIIKVASVSPNITSLATRLISLGFFSKDINTNVSKVPFGPCGCARASVFGDSGMGTITI</sequence>
<comment type="caution">
    <text evidence="2">The sequence shown here is derived from an EMBL/GenBank/DDBJ whole genome shotgun (WGS) entry which is preliminary data.</text>
</comment>
<dbReference type="SUPFAM" id="SSF54427">
    <property type="entry name" value="NTF2-like"/>
    <property type="match status" value="1"/>
</dbReference>
<keyword evidence="3" id="KW-1185">Reference proteome</keyword>
<organism evidence="2 3">
    <name type="scientific">Leucocoprinus birnbaumii</name>
    <dbReference type="NCBI Taxonomy" id="56174"/>
    <lineage>
        <taxon>Eukaryota</taxon>
        <taxon>Fungi</taxon>
        <taxon>Dikarya</taxon>
        <taxon>Basidiomycota</taxon>
        <taxon>Agaricomycotina</taxon>
        <taxon>Agaricomycetes</taxon>
        <taxon>Agaricomycetidae</taxon>
        <taxon>Agaricales</taxon>
        <taxon>Agaricineae</taxon>
        <taxon>Agaricaceae</taxon>
        <taxon>Leucocoprinus</taxon>
    </lineage>
</organism>
<feature type="region of interest" description="Disordered" evidence="1">
    <location>
        <begin position="143"/>
        <end position="167"/>
    </location>
</feature>
<evidence type="ECO:0000256" key="1">
    <source>
        <dbReference type="SAM" id="MobiDB-lite"/>
    </source>
</evidence>
<dbReference type="EMBL" id="JANIEX010001641">
    <property type="protein sequence ID" value="KAJ3555813.1"/>
    <property type="molecule type" value="Genomic_DNA"/>
</dbReference>
<evidence type="ECO:0000313" key="3">
    <source>
        <dbReference type="Proteomes" id="UP001213000"/>
    </source>
</evidence>
<gene>
    <name evidence="2" type="ORF">NP233_g12118</name>
</gene>
<dbReference type="AlphaFoldDB" id="A0AAD5YQA1"/>
<accession>A0AAD5YQA1</accession>